<organism evidence="1 2">
    <name type="scientific">Ornithinibacillus bavariensis</name>
    <dbReference type="NCBI Taxonomy" id="545502"/>
    <lineage>
        <taxon>Bacteria</taxon>
        <taxon>Bacillati</taxon>
        <taxon>Bacillota</taxon>
        <taxon>Bacilli</taxon>
        <taxon>Bacillales</taxon>
        <taxon>Bacillaceae</taxon>
        <taxon>Ornithinibacillus</taxon>
    </lineage>
</organism>
<dbReference type="NCBIfam" id="TIGR04398">
    <property type="entry name" value="SLAP_DUP"/>
    <property type="match status" value="1"/>
</dbReference>
<dbReference type="Proteomes" id="UP000676917">
    <property type="component" value="Unassembled WGS sequence"/>
</dbReference>
<sequence length="127" mass="15088">MQRLIYEDAWARTISEKDRIIIENSFKNALPKGNSIEITLVRWDMNYKNELLLIALIHNYTKHDFPFIKRNLQYVHNGRIFAENTFTYPNLVVQARTSMPWTFIFPKGSYKENEEFDNGSIEIVDRA</sequence>
<evidence type="ECO:0008006" key="3">
    <source>
        <dbReference type="Google" id="ProtNLM"/>
    </source>
</evidence>
<proteinExistence type="predicted"/>
<evidence type="ECO:0000313" key="2">
    <source>
        <dbReference type="Proteomes" id="UP000676917"/>
    </source>
</evidence>
<dbReference type="InterPro" id="IPR030910">
    <property type="entry name" value="SLAP_dom"/>
</dbReference>
<comment type="caution">
    <text evidence="1">The sequence shown here is derived from an EMBL/GenBank/DDBJ whole genome shotgun (WGS) entry which is preliminary data.</text>
</comment>
<gene>
    <name evidence="1" type="ORF">J43TS3_04260</name>
</gene>
<accession>A0A919X771</accession>
<reference evidence="1" key="1">
    <citation type="submission" date="2021-03" db="EMBL/GenBank/DDBJ databases">
        <title>Antimicrobial resistance genes in bacteria isolated from Japanese honey, and their potential for conferring macrolide and lincosamide resistance in the American foulbrood pathogen Paenibacillus larvae.</title>
        <authorList>
            <person name="Okamoto M."/>
            <person name="Kumagai M."/>
            <person name="Kanamori H."/>
            <person name="Takamatsu D."/>
        </authorList>
    </citation>
    <scope>NUCLEOTIDE SEQUENCE</scope>
    <source>
        <strain evidence="1">J43TS3</strain>
    </source>
</reference>
<keyword evidence="2" id="KW-1185">Reference proteome</keyword>
<dbReference type="AlphaFoldDB" id="A0A919X771"/>
<evidence type="ECO:0000313" key="1">
    <source>
        <dbReference type="EMBL" id="GIO25815.1"/>
    </source>
</evidence>
<protein>
    <recommendedName>
        <fullName evidence="3">SLAP domain-containing protein</fullName>
    </recommendedName>
</protein>
<dbReference type="RefSeq" id="WP_212919331.1">
    <property type="nucleotide sequence ID" value="NZ_BORP01000001.1"/>
</dbReference>
<name>A0A919X771_9BACI</name>
<dbReference type="EMBL" id="BORP01000001">
    <property type="protein sequence ID" value="GIO25815.1"/>
    <property type="molecule type" value="Genomic_DNA"/>
</dbReference>